<sequence length="304" mass="33808">MIVQTKSFVRNGKEDQILKEWGVHNKLRRQEQIRLIRQGSHKIHSLESDQMETSKDGKPFALLTTQESEYPSWVAPPLATSHYAMGGIQPWGKAQSWNKKEKKRNKPVKFLVQMVIAATLFLGTTLAIQHQTKVGQMLTSGLQQQMDVSTIAKFVDQVVGENATVLPAFVGTFLDQAKPDGKSSAGWQVPSKGKVFLPYTAERKGMVLQLVPNEQVHVARDGWVSFVGTKEGLGQTVIVEHEDGSESWYGFLDQPAIKAKAAMKKGDVIGKAEDKQGQSFLYFAIQKQNTWLDPTKVISFGAPN</sequence>
<dbReference type="EMBL" id="SLXV01000016">
    <property type="protein sequence ID" value="TCP68571.1"/>
    <property type="molecule type" value="Genomic_DNA"/>
</dbReference>
<name>A0A4R2S840_9BACL</name>
<evidence type="ECO:0000313" key="3">
    <source>
        <dbReference type="EMBL" id="TCP68571.1"/>
    </source>
</evidence>
<keyword evidence="4" id="KW-1185">Reference proteome</keyword>
<accession>A0A4R2S840</accession>
<keyword evidence="1" id="KW-0472">Membrane</keyword>
<dbReference type="InterPro" id="IPR050570">
    <property type="entry name" value="Cell_wall_metabolism_enzyme"/>
</dbReference>
<dbReference type="Proteomes" id="UP000294746">
    <property type="component" value="Unassembled WGS sequence"/>
</dbReference>
<evidence type="ECO:0000256" key="1">
    <source>
        <dbReference type="SAM" id="Phobius"/>
    </source>
</evidence>
<dbReference type="Pfam" id="PF01551">
    <property type="entry name" value="Peptidase_M23"/>
    <property type="match status" value="1"/>
</dbReference>
<dbReference type="OrthoDB" id="2986589at2"/>
<keyword evidence="1" id="KW-1133">Transmembrane helix</keyword>
<dbReference type="SUPFAM" id="SSF51261">
    <property type="entry name" value="Duplicated hybrid motif"/>
    <property type="match status" value="1"/>
</dbReference>
<dbReference type="InterPro" id="IPR011055">
    <property type="entry name" value="Dup_hybrid_motif"/>
</dbReference>
<evidence type="ECO:0000313" key="4">
    <source>
        <dbReference type="Proteomes" id="UP000294746"/>
    </source>
</evidence>
<dbReference type="Gene3D" id="2.70.70.10">
    <property type="entry name" value="Glucose Permease (Domain IIA)"/>
    <property type="match status" value="1"/>
</dbReference>
<dbReference type="AlphaFoldDB" id="A0A4R2S840"/>
<protein>
    <submittedName>
        <fullName evidence="3">Peptidase M23-like protein</fullName>
    </submittedName>
</protein>
<proteinExistence type="predicted"/>
<gene>
    <name evidence="3" type="ORF">EDD57_11632</name>
</gene>
<reference evidence="3 4" key="1">
    <citation type="submission" date="2019-03" db="EMBL/GenBank/DDBJ databases">
        <title>Genomic Encyclopedia of Type Strains, Phase IV (KMG-IV): sequencing the most valuable type-strain genomes for metagenomic binning, comparative biology and taxonomic classification.</title>
        <authorList>
            <person name="Goeker M."/>
        </authorList>
    </citation>
    <scope>NUCLEOTIDE SEQUENCE [LARGE SCALE GENOMIC DNA]</scope>
    <source>
        <strain evidence="3 4">DSM 46831</strain>
    </source>
</reference>
<feature type="transmembrane region" description="Helical" evidence="1">
    <location>
        <begin position="110"/>
        <end position="128"/>
    </location>
</feature>
<dbReference type="InterPro" id="IPR016047">
    <property type="entry name" value="M23ase_b-sheet_dom"/>
</dbReference>
<organism evidence="3 4">
    <name type="scientific">Baia soyae</name>
    <dbReference type="NCBI Taxonomy" id="1544746"/>
    <lineage>
        <taxon>Bacteria</taxon>
        <taxon>Bacillati</taxon>
        <taxon>Bacillota</taxon>
        <taxon>Bacilli</taxon>
        <taxon>Bacillales</taxon>
        <taxon>Thermoactinomycetaceae</taxon>
        <taxon>Baia</taxon>
    </lineage>
</organism>
<dbReference type="GO" id="GO:0004222">
    <property type="term" value="F:metalloendopeptidase activity"/>
    <property type="evidence" value="ECO:0007669"/>
    <property type="project" value="TreeGrafter"/>
</dbReference>
<feature type="domain" description="M23ase beta-sheet core" evidence="2">
    <location>
        <begin position="203"/>
        <end position="294"/>
    </location>
</feature>
<dbReference type="CDD" id="cd12797">
    <property type="entry name" value="M23_peptidase"/>
    <property type="match status" value="1"/>
</dbReference>
<evidence type="ECO:0000259" key="2">
    <source>
        <dbReference type="Pfam" id="PF01551"/>
    </source>
</evidence>
<keyword evidence="1" id="KW-0812">Transmembrane</keyword>
<dbReference type="PANTHER" id="PTHR21666:SF270">
    <property type="entry name" value="MUREIN HYDROLASE ACTIVATOR ENVC"/>
    <property type="match status" value="1"/>
</dbReference>
<dbReference type="PANTHER" id="PTHR21666">
    <property type="entry name" value="PEPTIDASE-RELATED"/>
    <property type="match status" value="1"/>
</dbReference>
<comment type="caution">
    <text evidence="3">The sequence shown here is derived from an EMBL/GenBank/DDBJ whole genome shotgun (WGS) entry which is preliminary data.</text>
</comment>